<evidence type="ECO:0008006" key="3">
    <source>
        <dbReference type="Google" id="ProtNLM"/>
    </source>
</evidence>
<name>A0ABW0QZZ3_9BACL</name>
<evidence type="ECO:0000313" key="1">
    <source>
        <dbReference type="EMBL" id="MFC5530328.1"/>
    </source>
</evidence>
<dbReference type="RefSeq" id="WP_378112274.1">
    <property type="nucleotide sequence ID" value="NZ_JBHSNC010000041.1"/>
</dbReference>
<reference evidence="2" key="1">
    <citation type="journal article" date="2019" name="Int. J. Syst. Evol. Microbiol.">
        <title>The Global Catalogue of Microorganisms (GCM) 10K type strain sequencing project: providing services to taxonomists for standard genome sequencing and annotation.</title>
        <authorList>
            <consortium name="The Broad Institute Genomics Platform"/>
            <consortium name="The Broad Institute Genome Sequencing Center for Infectious Disease"/>
            <person name="Wu L."/>
            <person name="Ma J."/>
        </authorList>
    </citation>
    <scope>NUCLEOTIDE SEQUENCE [LARGE SCALE GENOMIC DNA]</scope>
    <source>
        <strain evidence="2">CGMCC 1.18578</strain>
    </source>
</reference>
<protein>
    <recommendedName>
        <fullName evidence="3">Helicase/UvrB N-terminal domain-containing protein</fullName>
    </recommendedName>
</protein>
<dbReference type="EMBL" id="JBHSNC010000041">
    <property type="protein sequence ID" value="MFC5530328.1"/>
    <property type="molecule type" value="Genomic_DNA"/>
</dbReference>
<keyword evidence="2" id="KW-1185">Reference proteome</keyword>
<gene>
    <name evidence="1" type="ORF">ACFPQ4_12900</name>
</gene>
<evidence type="ECO:0000313" key="2">
    <source>
        <dbReference type="Proteomes" id="UP001596108"/>
    </source>
</evidence>
<proteinExistence type="predicted"/>
<accession>A0ABW0QZZ3</accession>
<organism evidence="1 2">
    <name type="scientific">Cohnella yongneupensis</name>
    <dbReference type="NCBI Taxonomy" id="425006"/>
    <lineage>
        <taxon>Bacteria</taxon>
        <taxon>Bacillati</taxon>
        <taxon>Bacillota</taxon>
        <taxon>Bacilli</taxon>
        <taxon>Bacillales</taxon>
        <taxon>Paenibacillaceae</taxon>
        <taxon>Cohnella</taxon>
    </lineage>
</organism>
<comment type="caution">
    <text evidence="1">The sequence shown here is derived from an EMBL/GenBank/DDBJ whole genome shotgun (WGS) entry which is preliminary data.</text>
</comment>
<sequence length="434" mass="51046">MTIVNVVDAPCGYGKTSWAIEYMNTHDTGYHRFIYVTPFLEEVARVQKCVSYRTFHEPLSSKGETKLDDLHRLLGAGKDIATTHALFRLANAETRELIRSNHYTLILDEVMNVIEQVPLKKDDLESMVALGLIEYELNNRGLTYIKWKQDQLEHESQFDIFKKYAIGNNLMLCAEKTALMWNLPCDIFKLFKDVFILTYLFKGQFQRYYYDLHGIEYRYLSVAKVDQKYVLVPYNERDVHDKEELRSRITIYEGKLNDIGDDRNTLSKSWLENSRNKDLITTLKRNAFSFLTNHCKANNSTALWTTVKGNNERIQKRLTPKGYKKAFIPMTERATNIHKNKYHLAYLVNRFMNPIEKGFFQLYDVKVDEDTWALSELIQWVWRSSIRDTDGKPIVIYIPSKRMRDLFKEYLNSDKFETLPVEAVTNEPPSDWNL</sequence>
<dbReference type="Proteomes" id="UP001596108">
    <property type="component" value="Unassembled WGS sequence"/>
</dbReference>